<organism evidence="1 2">
    <name type="scientific">Streptomyces prasinosporus</name>
    <dbReference type="NCBI Taxonomy" id="68256"/>
    <lineage>
        <taxon>Bacteria</taxon>
        <taxon>Bacillati</taxon>
        <taxon>Actinomycetota</taxon>
        <taxon>Actinomycetes</taxon>
        <taxon>Kitasatosporales</taxon>
        <taxon>Streptomycetaceae</taxon>
        <taxon>Streptomyces</taxon>
        <taxon>Streptomyces albogriseolus group</taxon>
    </lineage>
</organism>
<name>A0ABP6U903_9ACTN</name>
<sequence>MEEADDVAGTFATDGALGFDPMPFLRALYEAGSQAVVMGQVAGIMHGSTELTGDLDLLWDGTPEQAHALRGALAATGCTNPPDLGRSQVAYQVAGVSGDLCTPALPWGGMDTASCLARAVSVRDPAGFTIRCTALDDLIHMRRALGRPKDHRRADELARVRPRARFLLSTSSESIASGDAFGAPGRFARVVAGRGTSVLQCEQAQWVGC</sequence>
<dbReference type="Gene3D" id="3.30.460.40">
    <property type="match status" value="1"/>
</dbReference>
<keyword evidence="2" id="KW-1185">Reference proteome</keyword>
<proteinExistence type="predicted"/>
<accession>A0ABP6U903</accession>
<dbReference type="Proteomes" id="UP001501455">
    <property type="component" value="Unassembled WGS sequence"/>
</dbReference>
<dbReference type="EMBL" id="BAAAXF010000071">
    <property type="protein sequence ID" value="GAA3502736.1"/>
    <property type="molecule type" value="Genomic_DNA"/>
</dbReference>
<comment type="caution">
    <text evidence="1">The sequence shown here is derived from an EMBL/GenBank/DDBJ whole genome shotgun (WGS) entry which is preliminary data.</text>
</comment>
<protein>
    <recommendedName>
        <fullName evidence="3">Nucleotidyltransferase family protein</fullName>
    </recommendedName>
</protein>
<dbReference type="InterPro" id="IPR043519">
    <property type="entry name" value="NT_sf"/>
</dbReference>
<dbReference type="SUPFAM" id="SSF81301">
    <property type="entry name" value="Nucleotidyltransferase"/>
    <property type="match status" value="1"/>
</dbReference>
<evidence type="ECO:0000313" key="1">
    <source>
        <dbReference type="EMBL" id="GAA3502736.1"/>
    </source>
</evidence>
<evidence type="ECO:0008006" key="3">
    <source>
        <dbReference type="Google" id="ProtNLM"/>
    </source>
</evidence>
<evidence type="ECO:0000313" key="2">
    <source>
        <dbReference type="Proteomes" id="UP001501455"/>
    </source>
</evidence>
<gene>
    <name evidence="1" type="ORF">GCM10019016_098450</name>
</gene>
<reference evidence="2" key="1">
    <citation type="journal article" date="2019" name="Int. J. Syst. Evol. Microbiol.">
        <title>The Global Catalogue of Microorganisms (GCM) 10K type strain sequencing project: providing services to taxonomists for standard genome sequencing and annotation.</title>
        <authorList>
            <consortium name="The Broad Institute Genomics Platform"/>
            <consortium name="The Broad Institute Genome Sequencing Center for Infectious Disease"/>
            <person name="Wu L."/>
            <person name="Ma J."/>
        </authorList>
    </citation>
    <scope>NUCLEOTIDE SEQUENCE [LARGE SCALE GENOMIC DNA]</scope>
    <source>
        <strain evidence="2">JCM 4816</strain>
    </source>
</reference>